<keyword evidence="2" id="KW-1185">Reference proteome</keyword>
<evidence type="ECO:0000313" key="2">
    <source>
        <dbReference type="Proteomes" id="UP000582643"/>
    </source>
</evidence>
<dbReference type="InterPro" id="IPR046196">
    <property type="entry name" value="DUF6228"/>
</dbReference>
<dbReference type="RefSeq" id="WP_184932946.1">
    <property type="nucleotide sequence ID" value="NZ_JACHJY010000014.1"/>
</dbReference>
<name>A0A7W7U802_9ACTN</name>
<gene>
    <name evidence="1" type="ORF">GGE06_007723</name>
</gene>
<sequence>MTSPDGRLDEQSSVTIRCQDNSSVGVMFCDRFNFDADSVHYAVELRAPGLSARVDEVVAWIWDSDLTTFLEELAADYRGWDGERSWQTNDRDLMVSALFRSGGHVGLTWALRPWAQAAGGWGASVTTWLEAGEQMASLAADVRTFLAREQP</sequence>
<dbReference type="EMBL" id="JACHJY010000014">
    <property type="protein sequence ID" value="MBB4986752.1"/>
    <property type="molecule type" value="Genomic_DNA"/>
</dbReference>
<organism evidence="1 2">
    <name type="scientific">Streptomyces nymphaeiformis</name>
    <dbReference type="NCBI Taxonomy" id="2663842"/>
    <lineage>
        <taxon>Bacteria</taxon>
        <taxon>Bacillati</taxon>
        <taxon>Actinomycetota</taxon>
        <taxon>Actinomycetes</taxon>
        <taxon>Kitasatosporales</taxon>
        <taxon>Streptomycetaceae</taxon>
        <taxon>Streptomyces</taxon>
    </lineage>
</organism>
<dbReference type="Proteomes" id="UP000582643">
    <property type="component" value="Unassembled WGS sequence"/>
</dbReference>
<protein>
    <submittedName>
        <fullName evidence="1">Uncharacterized protein</fullName>
    </submittedName>
</protein>
<reference evidence="1 2" key="1">
    <citation type="submission" date="2020-08" db="EMBL/GenBank/DDBJ databases">
        <title>Genomic Encyclopedia of Type Strains, Phase III (KMG-III): the genomes of soil and plant-associated and newly described type strains.</title>
        <authorList>
            <person name="Whitman W."/>
        </authorList>
    </citation>
    <scope>NUCLEOTIDE SEQUENCE [LARGE SCALE GENOMIC DNA]</scope>
    <source>
        <strain evidence="1 2">SFB5A</strain>
    </source>
</reference>
<dbReference type="Pfam" id="PF19739">
    <property type="entry name" value="DUF6228"/>
    <property type="match status" value="1"/>
</dbReference>
<accession>A0A7W7U802</accession>
<dbReference type="AlphaFoldDB" id="A0A7W7U802"/>
<proteinExistence type="predicted"/>
<evidence type="ECO:0000313" key="1">
    <source>
        <dbReference type="EMBL" id="MBB4986752.1"/>
    </source>
</evidence>
<comment type="caution">
    <text evidence="1">The sequence shown here is derived from an EMBL/GenBank/DDBJ whole genome shotgun (WGS) entry which is preliminary data.</text>
</comment>